<reference evidence="1 2" key="1">
    <citation type="submission" date="2023-10" db="EMBL/GenBank/DDBJ databases">
        <title>Draft genome sequence of Xylaria bambusicola isolate GMP-LS, the root and basal stem rot pathogen of sugarcane in Indonesia.</title>
        <authorList>
            <person name="Selvaraj P."/>
            <person name="Muralishankar V."/>
            <person name="Muruganantham S."/>
            <person name="Sp S."/>
            <person name="Haryani S."/>
            <person name="Lau K.J.X."/>
            <person name="Naqvi N.I."/>
        </authorList>
    </citation>
    <scope>NUCLEOTIDE SEQUENCE [LARGE SCALE GENOMIC DNA]</scope>
    <source>
        <strain evidence="1">GMP-LS</strain>
    </source>
</reference>
<evidence type="ECO:0000313" key="1">
    <source>
        <dbReference type="EMBL" id="KAK5625116.1"/>
    </source>
</evidence>
<evidence type="ECO:0000313" key="2">
    <source>
        <dbReference type="Proteomes" id="UP001305414"/>
    </source>
</evidence>
<comment type="caution">
    <text evidence="1">The sequence shown here is derived from an EMBL/GenBank/DDBJ whole genome shotgun (WGS) entry which is preliminary data.</text>
</comment>
<name>A0AAN7Z5T7_9PEZI</name>
<accession>A0AAN7Z5T7</accession>
<proteinExistence type="predicted"/>
<dbReference type="EMBL" id="JAWHQM010000002">
    <property type="protein sequence ID" value="KAK5625116.1"/>
    <property type="molecule type" value="Genomic_DNA"/>
</dbReference>
<protein>
    <submittedName>
        <fullName evidence="1">Uncharacterized protein</fullName>
    </submittedName>
</protein>
<dbReference type="Proteomes" id="UP001305414">
    <property type="component" value="Unassembled WGS sequence"/>
</dbReference>
<sequence>MTCLIADDKDNIGGIVRAGRLITYVTSPMGWLPFIVGGGRMKMLGRIWNEAKASWAGRL</sequence>
<gene>
    <name evidence="1" type="ORF">RRF57_000832</name>
</gene>
<dbReference type="AlphaFoldDB" id="A0AAN7Z5T7"/>
<keyword evidence="2" id="KW-1185">Reference proteome</keyword>
<organism evidence="1 2">
    <name type="scientific">Xylaria bambusicola</name>
    <dbReference type="NCBI Taxonomy" id="326684"/>
    <lineage>
        <taxon>Eukaryota</taxon>
        <taxon>Fungi</taxon>
        <taxon>Dikarya</taxon>
        <taxon>Ascomycota</taxon>
        <taxon>Pezizomycotina</taxon>
        <taxon>Sordariomycetes</taxon>
        <taxon>Xylariomycetidae</taxon>
        <taxon>Xylariales</taxon>
        <taxon>Xylariaceae</taxon>
        <taxon>Xylaria</taxon>
    </lineage>
</organism>